<evidence type="ECO:0000256" key="1">
    <source>
        <dbReference type="SAM" id="MobiDB-lite"/>
    </source>
</evidence>
<feature type="region of interest" description="Disordered" evidence="1">
    <location>
        <begin position="1"/>
        <end position="21"/>
    </location>
</feature>
<feature type="compositionally biased region" description="Polar residues" evidence="1">
    <location>
        <begin position="1"/>
        <end position="16"/>
    </location>
</feature>
<dbReference type="GO" id="GO:0042273">
    <property type="term" value="P:ribosomal large subunit biogenesis"/>
    <property type="evidence" value="ECO:0007669"/>
    <property type="project" value="TreeGrafter"/>
</dbReference>
<protein>
    <recommendedName>
        <fullName evidence="2">C2H2-type domain-containing protein</fullName>
    </recommendedName>
</protein>
<dbReference type="InterPro" id="IPR036236">
    <property type="entry name" value="Znf_C2H2_sf"/>
</dbReference>
<reference evidence="3" key="1">
    <citation type="submission" date="2021-01" db="EMBL/GenBank/DDBJ databases">
        <authorList>
            <person name="Corre E."/>
            <person name="Pelletier E."/>
            <person name="Niang G."/>
            <person name="Scheremetjew M."/>
            <person name="Finn R."/>
            <person name="Kale V."/>
            <person name="Holt S."/>
            <person name="Cochrane G."/>
            <person name="Meng A."/>
            <person name="Brown T."/>
            <person name="Cohen L."/>
        </authorList>
    </citation>
    <scope>NUCLEOTIDE SEQUENCE</scope>
    <source>
        <strain evidence="3">CCMP127</strain>
    </source>
</reference>
<feature type="compositionally biased region" description="Basic residues" evidence="1">
    <location>
        <begin position="79"/>
        <end position="96"/>
    </location>
</feature>
<proteinExistence type="predicted"/>
<dbReference type="InterPro" id="IPR013087">
    <property type="entry name" value="Znf_C2H2_type"/>
</dbReference>
<dbReference type="PANTHER" id="PTHR13182:SF8">
    <property type="entry name" value="CYTOPLASMIC 60S SUBUNIT BIOGENESIS FACTOR ZNF622"/>
    <property type="match status" value="1"/>
</dbReference>
<dbReference type="PANTHER" id="PTHR13182">
    <property type="entry name" value="ZINC FINGER PROTEIN 622"/>
    <property type="match status" value="1"/>
</dbReference>
<dbReference type="InterPro" id="IPR040025">
    <property type="entry name" value="Znf622/Rei1/Reh1"/>
</dbReference>
<dbReference type="EMBL" id="HBIM01014061">
    <property type="protein sequence ID" value="CAE0414072.1"/>
    <property type="molecule type" value="Transcribed_RNA"/>
</dbReference>
<dbReference type="InterPro" id="IPR041661">
    <property type="entry name" value="ZN622/Rei1/Reh1_Znf-C2H2"/>
</dbReference>
<feature type="compositionally biased region" description="Acidic residues" evidence="1">
    <location>
        <begin position="287"/>
        <end position="326"/>
    </location>
</feature>
<dbReference type="SUPFAM" id="SSF57667">
    <property type="entry name" value="beta-beta-alpha zinc fingers"/>
    <property type="match status" value="1"/>
</dbReference>
<feature type="domain" description="C2H2-type" evidence="2">
    <location>
        <begin position="225"/>
        <end position="247"/>
    </location>
</feature>
<name>A0A7S3L7H2_9STRA</name>
<dbReference type="GO" id="GO:0030687">
    <property type="term" value="C:preribosome, large subunit precursor"/>
    <property type="evidence" value="ECO:0007669"/>
    <property type="project" value="TreeGrafter"/>
</dbReference>
<dbReference type="Pfam" id="PF12756">
    <property type="entry name" value="zf-C2H2_2"/>
    <property type="match status" value="1"/>
</dbReference>
<dbReference type="PROSITE" id="PS00028">
    <property type="entry name" value="ZINC_FINGER_C2H2_1"/>
    <property type="match status" value="1"/>
</dbReference>
<gene>
    <name evidence="3" type="ORF">ACOF00016_LOCUS11315</name>
</gene>
<dbReference type="AlphaFoldDB" id="A0A7S3L7H2"/>
<feature type="region of interest" description="Disordered" evidence="1">
    <location>
        <begin position="70"/>
        <end position="103"/>
    </location>
</feature>
<feature type="region of interest" description="Disordered" evidence="1">
    <location>
        <begin position="282"/>
        <end position="326"/>
    </location>
</feature>
<feature type="region of interest" description="Disordered" evidence="1">
    <location>
        <begin position="117"/>
        <end position="142"/>
    </location>
</feature>
<accession>A0A7S3L7H2</accession>
<evidence type="ECO:0000259" key="2">
    <source>
        <dbReference type="PROSITE" id="PS00028"/>
    </source>
</evidence>
<sequence length="504" mass="56972">MATTSDSSAGLTSTTAPGKVFSNRNELAAHYQTQWHQYNLKRRQAGLPMLLEADFEARLAAAQALRQETREAGTDHLKQTKVRKEKKQQKKEKKKDKGNNAGVNMVSQVPAYNRMKEQAEQDRIETEEEQDKTNLDAAPMDTENFTTADAAADAEDDENESAGPEKVEIDPLQSLFDRHMSASVEHNVDRMYRKYGFFVPDREFCSDLEGLVGYLHEKIKLGHMCLYCHRVFTTWQGCQKHMISKQHTKLRYEAGIDLEDLNVFYDFKEENERFMPAHAADGGAMDTVEDGVDDQGDEDGDEWEDISDDEEMDDIEDEKEMDEDDEDAYSEFEEEVARMGLDVTPLGELVFPDGRIVGHRSLRRYYKQRTPRTDERASVQAARTAAGERLYRGRVYQLGGGSATASRNPIEASRAQALALSTAGVAPGLATGRAGRGILVANANNIGSGFTQISVYRFRAVLRKQRREDARGKRLMDRTRQNINRMDKKHNRLMNNVSVAHAAR</sequence>
<evidence type="ECO:0000313" key="3">
    <source>
        <dbReference type="EMBL" id="CAE0414072.1"/>
    </source>
</evidence>
<organism evidence="3">
    <name type="scientific">Amphora coffeiformis</name>
    <dbReference type="NCBI Taxonomy" id="265554"/>
    <lineage>
        <taxon>Eukaryota</taxon>
        <taxon>Sar</taxon>
        <taxon>Stramenopiles</taxon>
        <taxon>Ochrophyta</taxon>
        <taxon>Bacillariophyta</taxon>
        <taxon>Bacillariophyceae</taxon>
        <taxon>Bacillariophycidae</taxon>
        <taxon>Thalassiophysales</taxon>
        <taxon>Catenulaceae</taxon>
        <taxon>Amphora</taxon>
    </lineage>
</organism>